<protein>
    <submittedName>
        <fullName evidence="1">Uncharacterized protein</fullName>
    </submittedName>
</protein>
<name>A0A3M6T9X7_POCDA</name>
<dbReference type="Proteomes" id="UP000275408">
    <property type="component" value="Unassembled WGS sequence"/>
</dbReference>
<sequence length="82" mass="9066">MNAYQENTIVPLSTNVSILWVHISAHIVDLDILTMERPVKISMSVTMVAITVMMRPIVQTPLDHSIAAANLDTLEMDGTFAQ</sequence>
<accession>A0A3M6T9X7</accession>
<dbReference type="AlphaFoldDB" id="A0A3M6T9X7"/>
<gene>
    <name evidence="1" type="ORF">pdam_00003115</name>
</gene>
<comment type="caution">
    <text evidence="1">The sequence shown here is derived from an EMBL/GenBank/DDBJ whole genome shotgun (WGS) entry which is preliminary data.</text>
</comment>
<evidence type="ECO:0000313" key="1">
    <source>
        <dbReference type="EMBL" id="RMX38074.1"/>
    </source>
</evidence>
<evidence type="ECO:0000313" key="2">
    <source>
        <dbReference type="Proteomes" id="UP000275408"/>
    </source>
</evidence>
<organism evidence="1 2">
    <name type="scientific">Pocillopora damicornis</name>
    <name type="common">Cauliflower coral</name>
    <name type="synonym">Millepora damicornis</name>
    <dbReference type="NCBI Taxonomy" id="46731"/>
    <lineage>
        <taxon>Eukaryota</taxon>
        <taxon>Metazoa</taxon>
        <taxon>Cnidaria</taxon>
        <taxon>Anthozoa</taxon>
        <taxon>Hexacorallia</taxon>
        <taxon>Scleractinia</taxon>
        <taxon>Astrocoeniina</taxon>
        <taxon>Pocilloporidae</taxon>
        <taxon>Pocillopora</taxon>
    </lineage>
</organism>
<proteinExistence type="predicted"/>
<dbReference type="EMBL" id="RCHS01004051">
    <property type="protein sequence ID" value="RMX38074.1"/>
    <property type="molecule type" value="Genomic_DNA"/>
</dbReference>
<reference evidence="1 2" key="1">
    <citation type="journal article" date="2018" name="Sci. Rep.">
        <title>Comparative analysis of the Pocillopora damicornis genome highlights role of immune system in coral evolution.</title>
        <authorList>
            <person name="Cunning R."/>
            <person name="Bay R.A."/>
            <person name="Gillette P."/>
            <person name="Baker A.C."/>
            <person name="Traylor-Knowles N."/>
        </authorList>
    </citation>
    <scope>NUCLEOTIDE SEQUENCE [LARGE SCALE GENOMIC DNA]</scope>
    <source>
        <strain evidence="1">RSMAS</strain>
        <tissue evidence="1">Whole animal</tissue>
    </source>
</reference>
<keyword evidence="2" id="KW-1185">Reference proteome</keyword>
<feature type="non-terminal residue" evidence="1">
    <location>
        <position position="82"/>
    </location>
</feature>